<dbReference type="HOGENOM" id="CLU_1184620_0_0_4"/>
<reference evidence="3 4" key="1">
    <citation type="submission" date="2014-03" db="EMBL/GenBank/DDBJ databases">
        <title>Genome of Polynucleobacter strain MWH-MoK4.</title>
        <authorList>
            <person name="Hahn M.W."/>
        </authorList>
    </citation>
    <scope>NUCLEOTIDE SEQUENCE [LARGE SCALE GENOMIC DNA]</scope>
    <source>
        <strain evidence="3 4">MWH-MoK4</strain>
    </source>
</reference>
<protein>
    <submittedName>
        <fullName evidence="3">Methylase involved in ubiquinone/menaquinone biosynthesis</fullName>
    </submittedName>
</protein>
<evidence type="ECO:0000256" key="1">
    <source>
        <dbReference type="ARBA" id="ARBA00022679"/>
    </source>
</evidence>
<evidence type="ECO:0000259" key="2">
    <source>
        <dbReference type="Pfam" id="PF13649"/>
    </source>
</evidence>
<keyword evidence="4" id="KW-1185">Reference proteome</keyword>
<dbReference type="SUPFAM" id="SSF53335">
    <property type="entry name" value="S-adenosyl-L-methionine-dependent methyltransferases"/>
    <property type="match status" value="1"/>
</dbReference>
<keyword evidence="3" id="KW-0489">Methyltransferase</keyword>
<dbReference type="PATRIC" id="fig|576611.7.peg.879"/>
<organism evidence="3 4">
    <name type="scientific">Polynucleobacter duraquae</name>
    <dbReference type="NCBI Taxonomy" id="1835254"/>
    <lineage>
        <taxon>Bacteria</taxon>
        <taxon>Pseudomonadati</taxon>
        <taxon>Pseudomonadota</taxon>
        <taxon>Betaproteobacteria</taxon>
        <taxon>Burkholderiales</taxon>
        <taxon>Burkholderiaceae</taxon>
        <taxon>Polynucleobacter</taxon>
    </lineage>
</organism>
<dbReference type="EMBL" id="CP007501">
    <property type="protein sequence ID" value="AKD25198.1"/>
    <property type="molecule type" value="Genomic_DNA"/>
</dbReference>
<dbReference type="InterPro" id="IPR029063">
    <property type="entry name" value="SAM-dependent_MTases_sf"/>
</dbReference>
<dbReference type="Pfam" id="PF13649">
    <property type="entry name" value="Methyltransf_25"/>
    <property type="match status" value="1"/>
</dbReference>
<name>A0A0E3V159_9BURK</name>
<dbReference type="CDD" id="cd02440">
    <property type="entry name" value="AdoMet_MTases"/>
    <property type="match status" value="1"/>
</dbReference>
<dbReference type="AlphaFoldDB" id="A0A0E3V159"/>
<gene>
    <name evidence="3" type="ORF">CL55_00008650</name>
</gene>
<evidence type="ECO:0000313" key="3">
    <source>
        <dbReference type="EMBL" id="AKD25198.1"/>
    </source>
</evidence>
<feature type="domain" description="Methyltransferase" evidence="2">
    <location>
        <begin position="38"/>
        <end position="111"/>
    </location>
</feature>
<dbReference type="KEGG" id="pdq:CL55_00008650"/>
<dbReference type="RefSeq" id="WP_046330035.1">
    <property type="nucleotide sequence ID" value="NZ_CP007501.1"/>
</dbReference>
<evidence type="ECO:0000313" key="4">
    <source>
        <dbReference type="Proteomes" id="UP000061135"/>
    </source>
</evidence>
<dbReference type="OrthoDB" id="9795085at2"/>
<dbReference type="Gene3D" id="3.40.50.150">
    <property type="entry name" value="Vaccinia Virus protein VP39"/>
    <property type="match status" value="1"/>
</dbReference>
<proteinExistence type="predicted"/>
<sequence length="236" mass="27278">MGDYTKMSAHYDTIMTSGYYDYKAIVDGLLNHHPFENVLEIGCGTGLILEEIAKREPAANIRGIDLTQSMLDIAQKRLEPYPNIQLSQQNITELSLEQQYRLAFSYGGVWYFVIDGDKEPFLVSHIYDEQANHLGLESLSKFVQSGGKLLLGIQGPHHDYEKPISNGMIYSQKIEPLDLGFTKHYYLDDKDDRVMAQTIHYRTYNFSDAKKLLSSYGFEYEDRTEKHQHFLEFNRV</sequence>
<keyword evidence="3" id="KW-0830">Ubiquinone</keyword>
<dbReference type="InterPro" id="IPR041698">
    <property type="entry name" value="Methyltransf_25"/>
</dbReference>
<dbReference type="PANTHER" id="PTHR43861">
    <property type="entry name" value="TRANS-ACONITATE 2-METHYLTRANSFERASE-RELATED"/>
    <property type="match status" value="1"/>
</dbReference>
<dbReference type="STRING" id="1835254.CL55_00008650"/>
<dbReference type="GO" id="GO:0032259">
    <property type="term" value="P:methylation"/>
    <property type="evidence" value="ECO:0007669"/>
    <property type="project" value="UniProtKB-KW"/>
</dbReference>
<dbReference type="GO" id="GO:0008168">
    <property type="term" value="F:methyltransferase activity"/>
    <property type="evidence" value="ECO:0007669"/>
    <property type="project" value="UniProtKB-KW"/>
</dbReference>
<keyword evidence="1" id="KW-0808">Transferase</keyword>
<accession>A0A0E3V159</accession>
<dbReference type="Proteomes" id="UP000061135">
    <property type="component" value="Chromosome"/>
</dbReference>